<dbReference type="SUPFAM" id="SSF53850">
    <property type="entry name" value="Periplasmic binding protein-like II"/>
    <property type="match status" value="1"/>
</dbReference>
<keyword evidence="3" id="KW-0238">DNA-binding</keyword>
<evidence type="ECO:0000259" key="5">
    <source>
        <dbReference type="PROSITE" id="PS50931"/>
    </source>
</evidence>
<dbReference type="RefSeq" id="WP_315653086.1">
    <property type="nucleotide sequence ID" value="NZ_JAVXZY010000013.1"/>
</dbReference>
<sequence length="292" mass="32236">MATPLDWSLLQGFLVLAESGSLSQAAPLLGLSQPSLSRQLARLESLTGQLLFERHPRGMSLTAAGRALLPAARRMREGAQDLALALAAREQQLAGTVRLTASEVVSAYFLPELLLRLRLAHPEIQIELVASNEVENLLERSADIALRMVRPTQGMLVARKLADWPLGVFAHRRYLQRRGMPTRETMAAHEWLGYDRSDQLLRGFAAAGFAVEPSFFALRCDQQTVLWEALRAGLGLGVGLVALAARDPELVQVLPELPIPPLPLWLTAHRELRDTPRLRLVFDTIAEAWSAP</sequence>
<dbReference type="InterPro" id="IPR036390">
    <property type="entry name" value="WH_DNA-bd_sf"/>
</dbReference>
<evidence type="ECO:0000256" key="3">
    <source>
        <dbReference type="ARBA" id="ARBA00023125"/>
    </source>
</evidence>
<gene>
    <name evidence="6" type="ORF">RQP53_23150</name>
</gene>
<evidence type="ECO:0000313" key="6">
    <source>
        <dbReference type="EMBL" id="MDT9002196.1"/>
    </source>
</evidence>
<protein>
    <submittedName>
        <fullName evidence="6">LysR family transcriptional regulator</fullName>
    </submittedName>
</protein>
<evidence type="ECO:0000256" key="1">
    <source>
        <dbReference type="ARBA" id="ARBA00009437"/>
    </source>
</evidence>
<dbReference type="SUPFAM" id="SSF46785">
    <property type="entry name" value="Winged helix' DNA-binding domain"/>
    <property type="match status" value="1"/>
</dbReference>
<dbReference type="PANTHER" id="PTHR30537:SF3">
    <property type="entry name" value="TRANSCRIPTIONAL REGULATORY PROTEIN"/>
    <property type="match status" value="1"/>
</dbReference>
<comment type="similarity">
    <text evidence="1">Belongs to the LysR transcriptional regulatory family.</text>
</comment>
<keyword evidence="2" id="KW-0805">Transcription regulation</keyword>
<keyword evidence="4" id="KW-0804">Transcription</keyword>
<dbReference type="Pfam" id="PF03466">
    <property type="entry name" value="LysR_substrate"/>
    <property type="match status" value="1"/>
</dbReference>
<dbReference type="InterPro" id="IPR005119">
    <property type="entry name" value="LysR_subst-bd"/>
</dbReference>
<reference evidence="6" key="1">
    <citation type="submission" date="2023-09" db="EMBL/GenBank/DDBJ databases">
        <title>Paucibacter sp. APW11 Genome sequencing and assembly.</title>
        <authorList>
            <person name="Kim I."/>
        </authorList>
    </citation>
    <scope>NUCLEOTIDE SEQUENCE</scope>
    <source>
        <strain evidence="6">APW11</strain>
    </source>
</reference>
<dbReference type="InterPro" id="IPR036388">
    <property type="entry name" value="WH-like_DNA-bd_sf"/>
</dbReference>
<dbReference type="Gene3D" id="3.40.190.290">
    <property type="match status" value="1"/>
</dbReference>
<dbReference type="Gene3D" id="1.10.10.10">
    <property type="entry name" value="Winged helix-like DNA-binding domain superfamily/Winged helix DNA-binding domain"/>
    <property type="match status" value="1"/>
</dbReference>
<dbReference type="Pfam" id="PF00126">
    <property type="entry name" value="HTH_1"/>
    <property type="match status" value="1"/>
</dbReference>
<evidence type="ECO:0000256" key="2">
    <source>
        <dbReference type="ARBA" id="ARBA00023015"/>
    </source>
</evidence>
<dbReference type="PRINTS" id="PR00039">
    <property type="entry name" value="HTHLYSR"/>
</dbReference>
<feature type="domain" description="HTH lysR-type" evidence="5">
    <location>
        <begin position="5"/>
        <end position="62"/>
    </location>
</feature>
<evidence type="ECO:0000256" key="4">
    <source>
        <dbReference type="ARBA" id="ARBA00023163"/>
    </source>
</evidence>
<dbReference type="InterPro" id="IPR058163">
    <property type="entry name" value="LysR-type_TF_proteobact-type"/>
</dbReference>
<dbReference type="PROSITE" id="PS50931">
    <property type="entry name" value="HTH_LYSR"/>
    <property type="match status" value="1"/>
</dbReference>
<comment type="caution">
    <text evidence="6">The sequence shown here is derived from an EMBL/GenBank/DDBJ whole genome shotgun (WGS) entry which is preliminary data.</text>
</comment>
<dbReference type="EMBL" id="JAVXZY010000013">
    <property type="protein sequence ID" value="MDT9002196.1"/>
    <property type="molecule type" value="Genomic_DNA"/>
</dbReference>
<name>A0ABU3PI00_9BURK</name>
<keyword evidence="7" id="KW-1185">Reference proteome</keyword>
<organism evidence="6 7">
    <name type="scientific">Roseateles aquae</name>
    <dbReference type="NCBI Taxonomy" id="3077235"/>
    <lineage>
        <taxon>Bacteria</taxon>
        <taxon>Pseudomonadati</taxon>
        <taxon>Pseudomonadota</taxon>
        <taxon>Betaproteobacteria</taxon>
        <taxon>Burkholderiales</taxon>
        <taxon>Sphaerotilaceae</taxon>
        <taxon>Roseateles</taxon>
    </lineage>
</organism>
<proteinExistence type="inferred from homology"/>
<dbReference type="InterPro" id="IPR000847">
    <property type="entry name" value="LysR_HTH_N"/>
</dbReference>
<accession>A0ABU3PI00</accession>
<evidence type="ECO:0000313" key="7">
    <source>
        <dbReference type="Proteomes" id="UP001246372"/>
    </source>
</evidence>
<dbReference type="Proteomes" id="UP001246372">
    <property type="component" value="Unassembled WGS sequence"/>
</dbReference>
<dbReference type="PANTHER" id="PTHR30537">
    <property type="entry name" value="HTH-TYPE TRANSCRIPTIONAL REGULATOR"/>
    <property type="match status" value="1"/>
</dbReference>